<dbReference type="OrthoDB" id="289162at2759"/>
<evidence type="ECO:0000256" key="1">
    <source>
        <dbReference type="ARBA" id="ARBA00004123"/>
    </source>
</evidence>
<sequence length="450" mass="49642">MSFRKRGEVINGANSGVRAVPGRTPVARPTIPTGRTPTVIGGRNPVVHSPSTLADRLDRVSIRNEGKKTDERESLDANHPGVKPSPATSHQTTSTGSFHLDKVLGHSGLPLGNSLLVEEQGTTDFGSILCKLFSSQGIVHNRIENSVTSGNTHLIVLSINQGFAKELPGVYKGSRKDIRKSKIAEEEAKVTVQNLTGKTNAARSNDLKIAWRYGLGNESSDKEGLGKPNLNDENNYSHQFDITTRLMPAPSASEITFISPLQPVQVVLNQVEQAIKKQSGKIIRIVVPSLLHPAMYPPSMFNLAKIMPILHGARSIVKNYGSRCILFASVSSDLLDELLLTQIENTFDSVINLEPFDQEMTQLLERAYKSQPNKIQHGLLHIMKLPIFSERGEMHVLKSSYAFKNGKRKFEIEEWGIPVDDIEDTEKDTPTHEHAGVEHKTDNTKVSVEF</sequence>
<protein>
    <recommendedName>
        <fullName evidence="5">Elongator complex protein 4</fullName>
    </recommendedName>
</protein>
<dbReference type="Gene3D" id="3.40.50.300">
    <property type="entry name" value="P-loop containing nucleotide triphosphate hydrolases"/>
    <property type="match status" value="1"/>
</dbReference>
<comment type="similarity">
    <text evidence="4">Belongs to the ELP4 family.</text>
</comment>
<dbReference type="FunCoup" id="G8ZML3">
    <property type="interactions" value="911"/>
</dbReference>
<dbReference type="CDD" id="cd19494">
    <property type="entry name" value="Elp4"/>
    <property type="match status" value="1"/>
</dbReference>
<keyword evidence="6" id="KW-0963">Cytoplasm</keyword>
<dbReference type="GeneID" id="11502544"/>
<evidence type="ECO:0000313" key="10">
    <source>
        <dbReference type="EMBL" id="CCE89857.1"/>
    </source>
</evidence>
<keyword evidence="8" id="KW-0539">Nucleus</keyword>
<dbReference type="UniPathway" id="UPA00988"/>
<reference evidence="10 11" key="1">
    <citation type="journal article" date="2011" name="Proc. Natl. Acad. Sci. U.S.A.">
        <title>Evolutionary erosion of yeast sex chromosomes by mating-type switching accidents.</title>
        <authorList>
            <person name="Gordon J.L."/>
            <person name="Armisen D."/>
            <person name="Proux-Wera E."/>
            <person name="Oheigeartaigh S.S."/>
            <person name="Byrne K.P."/>
            <person name="Wolfe K.H."/>
        </authorList>
    </citation>
    <scope>NUCLEOTIDE SEQUENCE [LARGE SCALE GENOMIC DNA]</scope>
    <source>
        <strain evidence="11">ATCC 10662 / CBS 1146 / NBRC 0425 / NCYC 2629 / NRRL Y-866</strain>
    </source>
</reference>
<dbReference type="GO" id="GO:0002098">
    <property type="term" value="P:tRNA wobble uridine modification"/>
    <property type="evidence" value="ECO:0007669"/>
    <property type="project" value="EnsemblFungi"/>
</dbReference>
<feature type="compositionally biased region" description="Polar residues" evidence="9">
    <location>
        <begin position="86"/>
        <end position="95"/>
    </location>
</feature>
<comment type="pathway">
    <text evidence="3">tRNA modification; 5-methoxycarbonylmethyl-2-thiouridine-tRNA biosynthesis.</text>
</comment>
<evidence type="ECO:0000256" key="9">
    <source>
        <dbReference type="SAM" id="MobiDB-lite"/>
    </source>
</evidence>
<dbReference type="InterPro" id="IPR027417">
    <property type="entry name" value="P-loop_NTPase"/>
</dbReference>
<dbReference type="AlphaFoldDB" id="G8ZML3"/>
<keyword evidence="11" id="KW-1185">Reference proteome</keyword>
<dbReference type="KEGG" id="tdl:TDEL_0A05250"/>
<dbReference type="RefSeq" id="XP_003679068.1">
    <property type="nucleotide sequence ID" value="XM_003679020.1"/>
</dbReference>
<name>G8ZML3_TORDE</name>
<dbReference type="GO" id="GO:0005737">
    <property type="term" value="C:cytoplasm"/>
    <property type="evidence" value="ECO:0007669"/>
    <property type="project" value="UniProtKB-SubCell"/>
</dbReference>
<evidence type="ECO:0000313" key="11">
    <source>
        <dbReference type="Proteomes" id="UP000005627"/>
    </source>
</evidence>
<dbReference type="HOGENOM" id="CLU_040685_0_0_1"/>
<evidence type="ECO:0000256" key="6">
    <source>
        <dbReference type="ARBA" id="ARBA00022490"/>
    </source>
</evidence>
<evidence type="ECO:0000256" key="2">
    <source>
        <dbReference type="ARBA" id="ARBA00004496"/>
    </source>
</evidence>
<evidence type="ECO:0000256" key="3">
    <source>
        <dbReference type="ARBA" id="ARBA00005043"/>
    </source>
</evidence>
<dbReference type="GO" id="GO:0000049">
    <property type="term" value="F:tRNA binding"/>
    <property type="evidence" value="ECO:0007669"/>
    <property type="project" value="EnsemblFungi"/>
</dbReference>
<dbReference type="GO" id="GO:0016887">
    <property type="term" value="F:ATP hydrolysis activity"/>
    <property type="evidence" value="ECO:0007669"/>
    <property type="project" value="EnsemblFungi"/>
</dbReference>
<feature type="region of interest" description="Disordered" evidence="9">
    <location>
        <begin position="1"/>
        <end position="95"/>
    </location>
</feature>
<feature type="compositionally biased region" description="Basic and acidic residues" evidence="9">
    <location>
        <begin position="55"/>
        <end position="76"/>
    </location>
</feature>
<dbReference type="InterPro" id="IPR008728">
    <property type="entry name" value="Elongator_complex_protein_4"/>
</dbReference>
<evidence type="ECO:0000256" key="4">
    <source>
        <dbReference type="ARBA" id="ARBA00007573"/>
    </source>
</evidence>
<dbReference type="GO" id="GO:0042802">
    <property type="term" value="F:identical protein binding"/>
    <property type="evidence" value="ECO:0007669"/>
    <property type="project" value="EnsemblFungi"/>
</dbReference>
<dbReference type="eggNOG" id="KOG3949">
    <property type="taxonomic scope" value="Eukaryota"/>
</dbReference>
<dbReference type="GO" id="GO:0033588">
    <property type="term" value="C:elongator holoenzyme complex"/>
    <property type="evidence" value="ECO:0007669"/>
    <property type="project" value="EnsemblFungi"/>
</dbReference>
<keyword evidence="7" id="KW-0819">tRNA processing</keyword>
<dbReference type="InParanoid" id="G8ZML3"/>
<dbReference type="PANTHER" id="PTHR12896:SF1">
    <property type="entry name" value="ELONGATOR COMPLEX PROTEIN 4"/>
    <property type="match status" value="1"/>
</dbReference>
<dbReference type="PANTHER" id="PTHR12896">
    <property type="entry name" value="PAX6 NEIGHBOR PROTEIN PAXNEB"/>
    <property type="match status" value="1"/>
</dbReference>
<dbReference type="STRING" id="1076872.G8ZML3"/>
<dbReference type="EMBL" id="HE616742">
    <property type="protein sequence ID" value="CCE89857.1"/>
    <property type="molecule type" value="Genomic_DNA"/>
</dbReference>
<dbReference type="GO" id="GO:0006357">
    <property type="term" value="P:regulation of transcription by RNA polymerase II"/>
    <property type="evidence" value="ECO:0007669"/>
    <property type="project" value="EnsemblFungi"/>
</dbReference>
<evidence type="ECO:0000256" key="5">
    <source>
        <dbReference type="ARBA" id="ARBA00020265"/>
    </source>
</evidence>
<proteinExistence type="inferred from homology"/>
<gene>
    <name evidence="10" type="primary">TDEL0A05250</name>
    <name evidence="10" type="ORF">TDEL_0A05250</name>
</gene>
<dbReference type="GO" id="GO:0008023">
    <property type="term" value="C:transcription elongation factor complex"/>
    <property type="evidence" value="ECO:0007669"/>
    <property type="project" value="TreeGrafter"/>
</dbReference>
<accession>G8ZML3</accession>
<evidence type="ECO:0000256" key="8">
    <source>
        <dbReference type="ARBA" id="ARBA00023242"/>
    </source>
</evidence>
<evidence type="ECO:0000256" key="7">
    <source>
        <dbReference type="ARBA" id="ARBA00022694"/>
    </source>
</evidence>
<organism evidence="10 11">
    <name type="scientific">Torulaspora delbrueckii</name>
    <name type="common">Yeast</name>
    <name type="synonym">Candida colliculosa</name>
    <dbReference type="NCBI Taxonomy" id="4950"/>
    <lineage>
        <taxon>Eukaryota</taxon>
        <taxon>Fungi</taxon>
        <taxon>Dikarya</taxon>
        <taxon>Ascomycota</taxon>
        <taxon>Saccharomycotina</taxon>
        <taxon>Saccharomycetes</taxon>
        <taxon>Saccharomycetales</taxon>
        <taxon>Saccharomycetaceae</taxon>
        <taxon>Torulaspora</taxon>
    </lineage>
</organism>
<comment type="subcellular location">
    <subcellularLocation>
        <location evidence="2">Cytoplasm</location>
    </subcellularLocation>
    <subcellularLocation>
        <location evidence="1">Nucleus</location>
    </subcellularLocation>
</comment>
<dbReference type="Pfam" id="PF05625">
    <property type="entry name" value="PAXNEB"/>
    <property type="match status" value="1"/>
</dbReference>
<dbReference type="Proteomes" id="UP000005627">
    <property type="component" value="Chromosome 1"/>
</dbReference>